<evidence type="ECO:0000313" key="2">
    <source>
        <dbReference type="EMBL" id="MCZ4244822.1"/>
    </source>
</evidence>
<evidence type="ECO:0000256" key="1">
    <source>
        <dbReference type="SAM" id="SignalP"/>
    </source>
</evidence>
<name>A0ABT4LA62_9SPHI</name>
<organism evidence="2 3">
    <name type="scientific">Pedobacter punctiformis</name>
    <dbReference type="NCBI Taxonomy" id="3004097"/>
    <lineage>
        <taxon>Bacteria</taxon>
        <taxon>Pseudomonadati</taxon>
        <taxon>Bacteroidota</taxon>
        <taxon>Sphingobacteriia</taxon>
        <taxon>Sphingobacteriales</taxon>
        <taxon>Sphingobacteriaceae</taxon>
        <taxon>Pedobacter</taxon>
    </lineage>
</organism>
<accession>A0ABT4LA62</accession>
<comment type="caution">
    <text evidence="2">The sequence shown here is derived from an EMBL/GenBank/DDBJ whole genome shotgun (WGS) entry which is preliminary data.</text>
</comment>
<gene>
    <name evidence="2" type="ORF">O0955_12485</name>
</gene>
<reference evidence="2" key="1">
    <citation type="submission" date="2022-12" db="EMBL/GenBank/DDBJ databases">
        <title>Genome sequence of HCMS5-2.</title>
        <authorList>
            <person name="Woo H."/>
        </authorList>
    </citation>
    <scope>NUCLEOTIDE SEQUENCE</scope>
    <source>
        <strain evidence="2">HCMS5-2</strain>
    </source>
</reference>
<keyword evidence="1" id="KW-0732">Signal</keyword>
<sequence length="189" mass="21562">MKAFSLIYLFYAFAFVTHAQSVKPFLAVIKTNDGQQKGILHKVDSNSVVIDAKDGFMRIPTESIKSVKIRRAKKGYKMRNYMAYKEDNSKYKLNREGKFVDDFGHEMPSLKDEAMAAIFSPFFNGIINAIALPIHAINPNVNSFKMNNDKARRVVQLNEISYYSIYYQANPDVLAELHKLKEISAQAKP</sequence>
<feature type="signal peptide" evidence="1">
    <location>
        <begin position="1"/>
        <end position="19"/>
    </location>
</feature>
<evidence type="ECO:0000313" key="3">
    <source>
        <dbReference type="Proteomes" id="UP001144347"/>
    </source>
</evidence>
<dbReference type="RefSeq" id="WP_269427879.1">
    <property type="nucleotide sequence ID" value="NZ_JAPWGM010000004.1"/>
</dbReference>
<dbReference type="Proteomes" id="UP001144347">
    <property type="component" value="Unassembled WGS sequence"/>
</dbReference>
<dbReference type="EMBL" id="JAPWGM010000004">
    <property type="protein sequence ID" value="MCZ4244822.1"/>
    <property type="molecule type" value="Genomic_DNA"/>
</dbReference>
<feature type="chain" id="PRO_5046036068" description="DUF4369 domain-containing protein" evidence="1">
    <location>
        <begin position="20"/>
        <end position="189"/>
    </location>
</feature>
<protein>
    <recommendedName>
        <fullName evidence="4">DUF4369 domain-containing protein</fullName>
    </recommendedName>
</protein>
<proteinExistence type="predicted"/>
<keyword evidence="3" id="KW-1185">Reference proteome</keyword>
<evidence type="ECO:0008006" key="4">
    <source>
        <dbReference type="Google" id="ProtNLM"/>
    </source>
</evidence>